<evidence type="ECO:0000256" key="7">
    <source>
        <dbReference type="ARBA" id="ARBA00022842"/>
    </source>
</evidence>
<comment type="cofactor">
    <cofactor evidence="1">
        <name>Mn(2+)</name>
        <dbReference type="ChEBI" id="CHEBI:29035"/>
    </cofactor>
</comment>
<organism evidence="11 12">
    <name type="scientific">Porphyromonas canoris</name>
    <dbReference type="NCBI Taxonomy" id="36875"/>
    <lineage>
        <taxon>Bacteria</taxon>
        <taxon>Pseudomonadati</taxon>
        <taxon>Bacteroidota</taxon>
        <taxon>Bacteroidia</taxon>
        <taxon>Bacteroidales</taxon>
        <taxon>Porphyromonadaceae</taxon>
        <taxon>Porphyromonas</taxon>
    </lineage>
</organism>
<dbReference type="PANTHER" id="PTHR15822:SF4">
    <property type="entry name" value="TYROSYL-DNA PHOSPHODIESTERASE 2"/>
    <property type="match status" value="1"/>
</dbReference>
<keyword evidence="5" id="KW-0227">DNA damage</keyword>
<gene>
    <name evidence="11" type="ORF">HQ43_09105</name>
</gene>
<dbReference type="EMBL" id="JQZV01000013">
    <property type="protein sequence ID" value="KGN92169.1"/>
    <property type="molecule type" value="Genomic_DNA"/>
</dbReference>
<keyword evidence="3" id="KW-0540">Nuclease</keyword>
<dbReference type="Pfam" id="PF03372">
    <property type="entry name" value="Exo_endo_phos"/>
    <property type="match status" value="1"/>
</dbReference>
<protein>
    <recommendedName>
        <fullName evidence="10">Endonuclease/exonuclease/phosphatase domain-containing protein</fullName>
    </recommendedName>
</protein>
<keyword evidence="12" id="KW-1185">Reference proteome</keyword>
<keyword evidence="9" id="KW-1133">Transmembrane helix</keyword>
<keyword evidence="8" id="KW-0234">DNA repair</keyword>
<dbReference type="PANTHER" id="PTHR15822">
    <property type="entry name" value="TRAF AND TNF RECEPTOR-ASSOCIATED PROTEIN"/>
    <property type="match status" value="1"/>
</dbReference>
<evidence type="ECO:0000313" key="11">
    <source>
        <dbReference type="EMBL" id="KGN92169.1"/>
    </source>
</evidence>
<evidence type="ECO:0000256" key="6">
    <source>
        <dbReference type="ARBA" id="ARBA00022801"/>
    </source>
</evidence>
<evidence type="ECO:0000256" key="1">
    <source>
        <dbReference type="ARBA" id="ARBA00001936"/>
    </source>
</evidence>
<feature type="transmembrane region" description="Helical" evidence="9">
    <location>
        <begin position="36"/>
        <end position="58"/>
    </location>
</feature>
<evidence type="ECO:0000313" key="12">
    <source>
        <dbReference type="Proteomes" id="UP000030101"/>
    </source>
</evidence>
<comment type="cofactor">
    <cofactor evidence="2">
        <name>Mg(2+)</name>
        <dbReference type="ChEBI" id="CHEBI:18420"/>
    </cofactor>
</comment>
<proteinExistence type="predicted"/>
<feature type="domain" description="Endonuclease/exonuclease/phosphatase" evidence="10">
    <location>
        <begin position="105"/>
        <end position="356"/>
    </location>
</feature>
<dbReference type="InterPro" id="IPR005135">
    <property type="entry name" value="Endo/exonuclease/phosphatase"/>
</dbReference>
<dbReference type="InterPro" id="IPR051547">
    <property type="entry name" value="TDP2-like"/>
</dbReference>
<keyword evidence="7" id="KW-0460">Magnesium</keyword>
<reference evidence="11 12" key="1">
    <citation type="submission" date="2014-08" db="EMBL/GenBank/DDBJ databases">
        <title>Porphyromonas canoris strain:OH2762 Genome sequencing.</title>
        <authorList>
            <person name="Wallis C."/>
            <person name="Deusch O."/>
            <person name="O'Flynn C."/>
            <person name="Davis I."/>
            <person name="Jospin G."/>
            <person name="Darling A.E."/>
            <person name="Coil D.A."/>
            <person name="Alexiev A."/>
            <person name="Horsfall A."/>
            <person name="Kirkwood N."/>
            <person name="Harris S."/>
            <person name="Eisen J.A."/>
        </authorList>
    </citation>
    <scope>NUCLEOTIDE SEQUENCE [LARGE SCALE GENOMIC DNA]</scope>
    <source>
        <strain evidence="12">COT-108 OH2762</strain>
    </source>
</reference>
<dbReference type="Proteomes" id="UP000030101">
    <property type="component" value="Unassembled WGS sequence"/>
</dbReference>
<sequence length="369" mass="42482">MFKHLTLTIEGVVNALFILAFAIALLAPYISPKITVLPAFFNLSYPVWFFLLLLFFLFYLLRRRWLLFGIYSVLLLFAIPYSLAYCPVRFGTNKAPQDAEVIKVMTYNVKSFKGKSKNGETAIKFINNSDADIVCLQEAIFNSNLEKNTALLKKSFGKEYPYIHEHVDYESHSQGLVLLSKYPIIKQIPIRYPADGNSSCSYMLKHRDGEKIMVVNNHMESYRLTQRDKQTIKGWIKKEPLLNIPRIYSGLREKLGPKLETRAFAAGVVKQTVDSLSLLYTPAYSFVCGDMNDTPMSYTYKTMRSDMRDAYKDAGSGFGFTYNERFFWFRIDHIFYSGNLKAYLSKVENKEGISDHNPLVAEFYVIPID</sequence>
<feature type="transmembrane region" description="Helical" evidence="9">
    <location>
        <begin position="12"/>
        <end position="30"/>
    </location>
</feature>
<keyword evidence="9" id="KW-0812">Transmembrane</keyword>
<keyword evidence="4" id="KW-0479">Metal-binding</keyword>
<name>A0ABR4XKG3_9PORP</name>
<evidence type="ECO:0000256" key="9">
    <source>
        <dbReference type="SAM" id="Phobius"/>
    </source>
</evidence>
<dbReference type="CDD" id="cd09084">
    <property type="entry name" value="EEP-2"/>
    <property type="match status" value="1"/>
</dbReference>
<comment type="caution">
    <text evidence="11">The sequence shown here is derived from an EMBL/GenBank/DDBJ whole genome shotgun (WGS) entry which is preliminary data.</text>
</comment>
<keyword evidence="9" id="KW-0472">Membrane</keyword>
<dbReference type="SUPFAM" id="SSF56219">
    <property type="entry name" value="DNase I-like"/>
    <property type="match status" value="1"/>
</dbReference>
<feature type="transmembrane region" description="Helical" evidence="9">
    <location>
        <begin position="65"/>
        <end position="84"/>
    </location>
</feature>
<accession>A0ABR4XKG3</accession>
<evidence type="ECO:0000259" key="10">
    <source>
        <dbReference type="Pfam" id="PF03372"/>
    </source>
</evidence>
<dbReference type="InterPro" id="IPR036691">
    <property type="entry name" value="Endo/exonu/phosph_ase_sf"/>
</dbReference>
<keyword evidence="6" id="KW-0378">Hydrolase</keyword>
<evidence type="ECO:0000256" key="2">
    <source>
        <dbReference type="ARBA" id="ARBA00001946"/>
    </source>
</evidence>
<evidence type="ECO:0000256" key="5">
    <source>
        <dbReference type="ARBA" id="ARBA00022763"/>
    </source>
</evidence>
<evidence type="ECO:0000256" key="3">
    <source>
        <dbReference type="ARBA" id="ARBA00022722"/>
    </source>
</evidence>
<dbReference type="Gene3D" id="3.60.10.10">
    <property type="entry name" value="Endonuclease/exonuclease/phosphatase"/>
    <property type="match status" value="1"/>
</dbReference>
<evidence type="ECO:0000256" key="4">
    <source>
        <dbReference type="ARBA" id="ARBA00022723"/>
    </source>
</evidence>
<evidence type="ECO:0000256" key="8">
    <source>
        <dbReference type="ARBA" id="ARBA00023204"/>
    </source>
</evidence>